<keyword evidence="4" id="KW-0804">Transcription</keyword>
<evidence type="ECO:0000256" key="4">
    <source>
        <dbReference type="ARBA" id="ARBA00023163"/>
    </source>
</evidence>
<accession>A0ABV0EVI1</accession>
<protein>
    <recommendedName>
        <fullName evidence="7">Transcriptional regulator</fullName>
    </recommendedName>
</protein>
<gene>
    <name evidence="5" type="ORF">JZO67_003272</name>
</gene>
<dbReference type="SUPFAM" id="SSF46785">
    <property type="entry name" value="Winged helix' DNA-binding domain"/>
    <property type="match status" value="1"/>
</dbReference>
<dbReference type="InterPro" id="IPR036388">
    <property type="entry name" value="WH-like_DNA-bd_sf"/>
</dbReference>
<keyword evidence="6" id="KW-1185">Reference proteome</keyword>
<sequence>MGNIKKLPDAEFEVMKVIWHSEIPIVGNTIVEKLELDTQKVWKLQTVHKLLSRLEERGFLQSDKNGKQRFFTPLVAEEDYLQYEAQNFVKSHYQGSLLNLVNAMYQGENLAEKELDELQEWLNERGKRDE</sequence>
<evidence type="ECO:0000256" key="3">
    <source>
        <dbReference type="ARBA" id="ARBA00023125"/>
    </source>
</evidence>
<reference evidence="5 6" key="2">
    <citation type="submission" date="2024-02" db="EMBL/GenBank/DDBJ databases">
        <title>The Genome Sequence of Enterococcus sp. DIV0159.</title>
        <authorList>
            <person name="Earl A."/>
            <person name="Manson A."/>
            <person name="Gilmore M."/>
            <person name="Sanders J."/>
            <person name="Shea T."/>
            <person name="Howe W."/>
            <person name="Livny J."/>
            <person name="Cuomo C."/>
            <person name="Neafsey D."/>
            <person name="Birren B."/>
        </authorList>
    </citation>
    <scope>NUCLEOTIDE SEQUENCE [LARGE SCALE GENOMIC DNA]</scope>
    <source>
        <strain evidence="5 6">665A</strain>
    </source>
</reference>
<dbReference type="Gene3D" id="1.10.4040.10">
    <property type="entry name" value="Penicillinase repressor domain"/>
    <property type="match status" value="1"/>
</dbReference>
<dbReference type="Pfam" id="PF03965">
    <property type="entry name" value="Penicillinase_R"/>
    <property type="match status" value="1"/>
</dbReference>
<evidence type="ECO:0008006" key="7">
    <source>
        <dbReference type="Google" id="ProtNLM"/>
    </source>
</evidence>
<reference evidence="5 6" key="1">
    <citation type="submission" date="2021-03" db="EMBL/GenBank/DDBJ databases">
        <authorList>
            <person name="Gilmore M.S."/>
            <person name="Schwartzman J."/>
            <person name="Van Tyne D."/>
            <person name="Martin M."/>
            <person name="Earl A.M."/>
            <person name="Manson A.L."/>
            <person name="Straub T."/>
            <person name="Salamzade R."/>
            <person name="Saavedra J."/>
            <person name="Lebreton F."/>
            <person name="Prichula J."/>
            <person name="Schaufler K."/>
            <person name="Gaca A."/>
            <person name="Sgardioli B."/>
            <person name="Wagenaar J."/>
            <person name="Strong T."/>
        </authorList>
    </citation>
    <scope>NUCLEOTIDE SEQUENCE [LARGE SCALE GENOMIC DNA]</scope>
    <source>
        <strain evidence="5 6">665A</strain>
    </source>
</reference>
<dbReference type="EMBL" id="JAFREL020000002">
    <property type="protein sequence ID" value="MEO1771292.1"/>
    <property type="molecule type" value="Genomic_DNA"/>
</dbReference>
<proteinExistence type="inferred from homology"/>
<comment type="caution">
    <text evidence="5">The sequence shown here is derived from an EMBL/GenBank/DDBJ whole genome shotgun (WGS) entry which is preliminary data.</text>
</comment>
<comment type="similarity">
    <text evidence="1">Belongs to the BlaI transcriptional regulatory family.</text>
</comment>
<dbReference type="PIRSF" id="PIRSF019455">
    <property type="entry name" value="CopR_AtkY"/>
    <property type="match status" value="1"/>
</dbReference>
<dbReference type="Proteomes" id="UP000664357">
    <property type="component" value="Unassembled WGS sequence"/>
</dbReference>
<keyword evidence="2" id="KW-0805">Transcription regulation</keyword>
<dbReference type="InterPro" id="IPR036390">
    <property type="entry name" value="WH_DNA-bd_sf"/>
</dbReference>
<evidence type="ECO:0000313" key="5">
    <source>
        <dbReference type="EMBL" id="MEO1771292.1"/>
    </source>
</evidence>
<name>A0ABV0EVI1_9ENTE</name>
<dbReference type="Gene3D" id="1.10.10.10">
    <property type="entry name" value="Winged helix-like DNA-binding domain superfamily/Winged helix DNA-binding domain"/>
    <property type="match status" value="1"/>
</dbReference>
<evidence type="ECO:0000313" key="6">
    <source>
        <dbReference type="Proteomes" id="UP000664357"/>
    </source>
</evidence>
<dbReference type="InterPro" id="IPR005650">
    <property type="entry name" value="BlaI_family"/>
</dbReference>
<evidence type="ECO:0000256" key="1">
    <source>
        <dbReference type="ARBA" id="ARBA00011046"/>
    </source>
</evidence>
<dbReference type="RefSeq" id="WP_207704326.1">
    <property type="nucleotide sequence ID" value="NZ_JAFREL020000002.1"/>
</dbReference>
<organism evidence="5 6">
    <name type="scientific">Candidatus Enterococcus ferrettii</name>
    <dbReference type="NCBI Taxonomy" id="2815324"/>
    <lineage>
        <taxon>Bacteria</taxon>
        <taxon>Bacillati</taxon>
        <taxon>Bacillota</taxon>
        <taxon>Bacilli</taxon>
        <taxon>Lactobacillales</taxon>
        <taxon>Enterococcaceae</taxon>
        <taxon>Enterococcus</taxon>
    </lineage>
</organism>
<evidence type="ECO:0000256" key="2">
    <source>
        <dbReference type="ARBA" id="ARBA00023015"/>
    </source>
</evidence>
<keyword evidence="3" id="KW-0238">DNA-binding</keyword>